<dbReference type="GO" id="GO:0044874">
    <property type="term" value="P:lipoprotein localization to outer membrane"/>
    <property type="evidence" value="ECO:0007669"/>
    <property type="project" value="TreeGrafter"/>
</dbReference>
<keyword evidence="4 7" id="KW-0812">Transmembrane</keyword>
<dbReference type="GO" id="GO:0098797">
    <property type="term" value="C:plasma membrane protein complex"/>
    <property type="evidence" value="ECO:0007669"/>
    <property type="project" value="TreeGrafter"/>
</dbReference>
<organism evidence="10 11">
    <name type="scientific">Clostridium vincentii</name>
    <dbReference type="NCBI Taxonomy" id="52704"/>
    <lineage>
        <taxon>Bacteria</taxon>
        <taxon>Bacillati</taxon>
        <taxon>Bacillota</taxon>
        <taxon>Clostridia</taxon>
        <taxon>Eubacteriales</taxon>
        <taxon>Clostridiaceae</taxon>
        <taxon>Clostridium</taxon>
    </lineage>
</organism>
<keyword evidence="10" id="KW-0449">Lipoprotein</keyword>
<accession>A0A2T0BDY9</accession>
<evidence type="ECO:0000313" key="11">
    <source>
        <dbReference type="Proteomes" id="UP000239471"/>
    </source>
</evidence>
<dbReference type="OrthoDB" id="9770036at2"/>
<comment type="caution">
    <text evidence="10">The sequence shown here is derived from an EMBL/GenBank/DDBJ whole genome shotgun (WGS) entry which is preliminary data.</text>
</comment>
<dbReference type="AlphaFoldDB" id="A0A2T0BDY9"/>
<keyword evidence="11" id="KW-1185">Reference proteome</keyword>
<evidence type="ECO:0000256" key="3">
    <source>
        <dbReference type="ARBA" id="ARBA00022475"/>
    </source>
</evidence>
<sequence>MKFLIKIAYRFLKSNKAQTILITVGIAIGIGVQIFLGLLIQNLQKDLISSTVGGSSHITIKDTDNKLINNIDELKQKVISSSDGIKWASNTLDMPALLGDDEKNTSVLVRGSDLQNSNEIYKFEDSLVEGNMPERLGEVIIGNELKAKFNIKLGETINLSTSKGDIKEVKVVGTFDKKVAAINRSWVVGSIETAQNIFGIPQGTGNSIEISVDMKDIFNADLIQNEISNVVPEGITITNWKVENEALLSGLTGQSASSYTIQVFVMVSVIVGISGILAVSVMQKNKQLGILKAMGIKDKAASRIFLIQGLIFGVLGGTLGGILGVGLFKGFITFVKDSEGMSIVSGGINYNFILISILIGIVASIIASLIPARQSLKLNPVEIIRNN</sequence>
<dbReference type="EMBL" id="PVXQ01000020">
    <property type="protein sequence ID" value="PRR82100.1"/>
    <property type="molecule type" value="Genomic_DNA"/>
</dbReference>
<proteinExistence type="inferred from homology"/>
<comment type="subcellular location">
    <subcellularLocation>
        <location evidence="1">Cell membrane</location>
        <topology evidence="1">Multi-pass membrane protein</topology>
    </subcellularLocation>
</comment>
<feature type="transmembrane region" description="Helical" evidence="7">
    <location>
        <begin position="20"/>
        <end position="40"/>
    </location>
</feature>
<dbReference type="Proteomes" id="UP000239471">
    <property type="component" value="Unassembled WGS sequence"/>
</dbReference>
<dbReference type="RefSeq" id="WP_106059998.1">
    <property type="nucleotide sequence ID" value="NZ_PVXQ01000020.1"/>
</dbReference>
<keyword evidence="5 7" id="KW-1133">Transmembrane helix</keyword>
<feature type="domain" description="MacB-like periplasmic core" evidence="9">
    <location>
        <begin position="19"/>
        <end position="228"/>
    </location>
</feature>
<keyword evidence="6 7" id="KW-0472">Membrane</keyword>
<reference evidence="10 11" key="1">
    <citation type="submission" date="2018-03" db="EMBL/GenBank/DDBJ databases">
        <title>Genome sequence of Clostridium vincentii DSM 10228.</title>
        <authorList>
            <person name="Poehlein A."/>
            <person name="Daniel R."/>
        </authorList>
    </citation>
    <scope>NUCLEOTIDE SEQUENCE [LARGE SCALE GENOMIC DNA]</scope>
    <source>
        <strain evidence="10 11">DSM 10228</strain>
    </source>
</reference>
<keyword evidence="3" id="KW-1003">Cell membrane</keyword>
<evidence type="ECO:0000256" key="6">
    <source>
        <dbReference type="ARBA" id="ARBA00023136"/>
    </source>
</evidence>
<feature type="transmembrane region" description="Helical" evidence="7">
    <location>
        <begin position="348"/>
        <end position="370"/>
    </location>
</feature>
<evidence type="ECO:0000256" key="1">
    <source>
        <dbReference type="ARBA" id="ARBA00004651"/>
    </source>
</evidence>
<dbReference type="Pfam" id="PF12704">
    <property type="entry name" value="MacB_PCD"/>
    <property type="match status" value="1"/>
</dbReference>
<evidence type="ECO:0000313" key="10">
    <source>
        <dbReference type="EMBL" id="PRR82100.1"/>
    </source>
</evidence>
<gene>
    <name evidence="10" type="primary">lolE</name>
    <name evidence="10" type="ORF">CLVI_20350</name>
</gene>
<evidence type="ECO:0000256" key="2">
    <source>
        <dbReference type="ARBA" id="ARBA00005236"/>
    </source>
</evidence>
<evidence type="ECO:0000259" key="9">
    <source>
        <dbReference type="Pfam" id="PF12704"/>
    </source>
</evidence>
<evidence type="ECO:0000256" key="5">
    <source>
        <dbReference type="ARBA" id="ARBA00022989"/>
    </source>
</evidence>
<comment type="similarity">
    <text evidence="2">Belongs to the ABC-4 integral membrane protein family. LolC/E subfamily.</text>
</comment>
<dbReference type="Pfam" id="PF02687">
    <property type="entry name" value="FtsX"/>
    <property type="match status" value="1"/>
</dbReference>
<dbReference type="InterPro" id="IPR003838">
    <property type="entry name" value="ABC3_permease_C"/>
</dbReference>
<name>A0A2T0BDY9_9CLOT</name>
<feature type="transmembrane region" description="Helical" evidence="7">
    <location>
        <begin position="304"/>
        <end position="328"/>
    </location>
</feature>
<dbReference type="InterPro" id="IPR051447">
    <property type="entry name" value="Lipoprotein-release_system"/>
</dbReference>
<feature type="domain" description="ABC3 transporter permease C-terminal" evidence="8">
    <location>
        <begin position="262"/>
        <end position="380"/>
    </location>
</feature>
<dbReference type="PANTHER" id="PTHR30489:SF0">
    <property type="entry name" value="LIPOPROTEIN-RELEASING SYSTEM TRANSMEMBRANE PROTEIN LOLE"/>
    <property type="match status" value="1"/>
</dbReference>
<protein>
    <submittedName>
        <fullName evidence="10">Lipoprotein-releasing system transmembrane protein LolE</fullName>
    </submittedName>
</protein>
<dbReference type="InterPro" id="IPR025857">
    <property type="entry name" value="MacB_PCD"/>
</dbReference>
<evidence type="ECO:0000259" key="8">
    <source>
        <dbReference type="Pfam" id="PF02687"/>
    </source>
</evidence>
<dbReference type="PANTHER" id="PTHR30489">
    <property type="entry name" value="LIPOPROTEIN-RELEASING SYSTEM TRANSMEMBRANE PROTEIN LOLE"/>
    <property type="match status" value="1"/>
</dbReference>
<feature type="transmembrane region" description="Helical" evidence="7">
    <location>
        <begin position="259"/>
        <end position="283"/>
    </location>
</feature>
<evidence type="ECO:0000256" key="7">
    <source>
        <dbReference type="SAM" id="Phobius"/>
    </source>
</evidence>
<evidence type="ECO:0000256" key="4">
    <source>
        <dbReference type="ARBA" id="ARBA00022692"/>
    </source>
</evidence>